<evidence type="ECO:0008006" key="4">
    <source>
        <dbReference type="Google" id="ProtNLM"/>
    </source>
</evidence>
<dbReference type="RefSeq" id="WP_344202030.1">
    <property type="nucleotide sequence ID" value="NZ_BAAAME010000004.1"/>
</dbReference>
<organism evidence="2 3">
    <name type="scientific">Aeromicrobium alkaliterrae</name>
    <dbReference type="NCBI Taxonomy" id="302168"/>
    <lineage>
        <taxon>Bacteria</taxon>
        <taxon>Bacillati</taxon>
        <taxon>Actinomycetota</taxon>
        <taxon>Actinomycetes</taxon>
        <taxon>Propionibacteriales</taxon>
        <taxon>Nocardioidaceae</taxon>
        <taxon>Aeromicrobium</taxon>
    </lineage>
</organism>
<dbReference type="Gene3D" id="3.40.50.1820">
    <property type="entry name" value="alpha/beta hydrolase"/>
    <property type="match status" value="1"/>
</dbReference>
<comment type="caution">
    <text evidence="2">The sequence shown here is derived from an EMBL/GenBank/DDBJ whole genome shotgun (WGS) entry which is preliminary data.</text>
</comment>
<gene>
    <name evidence="2" type="ORF">GCM10009710_24700</name>
</gene>
<accession>A0ABP4W042</accession>
<reference evidence="3" key="1">
    <citation type="journal article" date="2019" name="Int. J. Syst. Evol. Microbiol.">
        <title>The Global Catalogue of Microorganisms (GCM) 10K type strain sequencing project: providing services to taxonomists for standard genome sequencing and annotation.</title>
        <authorList>
            <consortium name="The Broad Institute Genomics Platform"/>
            <consortium name="The Broad Institute Genome Sequencing Center for Infectious Disease"/>
            <person name="Wu L."/>
            <person name="Ma J."/>
        </authorList>
    </citation>
    <scope>NUCLEOTIDE SEQUENCE [LARGE SCALE GENOMIC DNA]</scope>
    <source>
        <strain evidence="3">JCM 13518</strain>
    </source>
</reference>
<name>A0ABP4W042_9ACTN</name>
<evidence type="ECO:0000313" key="2">
    <source>
        <dbReference type="EMBL" id="GAA1743738.1"/>
    </source>
</evidence>
<evidence type="ECO:0000256" key="1">
    <source>
        <dbReference type="SAM" id="MobiDB-lite"/>
    </source>
</evidence>
<feature type="region of interest" description="Disordered" evidence="1">
    <location>
        <begin position="415"/>
        <end position="459"/>
    </location>
</feature>
<sequence>MSGELQVGGGAGGVAASYEDMLSQADVLDLAGDDLRQVGTSLAGMIGEADLWQASLLCPGEVAAVQVSIVSASSGPDGALWAGGEVEVTARYLRVAVDVYQLADATLAGAEEAFWTAGGWTFGAVLPVAAVGAAGVLVTSPGLLAMLLLADKDDALNEVQNLIYDDPWLLEALTRMAPGAVQGTSFTLAALLPAGPLILSGLTGGRWPSGDYTTSVAGLAALLRQAGHLQDTGSFSVSPADDPPQTVSLDADHAVQTIFEQQGALGAQDGRVQIITVDGPDGPSYVVQVPGTQDWSTQRGDNPVDLTTNVALMAGDDTVMADLVADAMREAGIPPGAPVMLTGHSQGGITAMTMAADPDLRAEFNVTSVVTGGSPVGRVDVPDGVTVLSLEHTQDVVPMLDGADNPDRPEWTTVRRELSDAEGSVDGQRGPGGAHSVPNYASTGALVDGSDDSSIERWREDNQQFFGSGQAQQYQISAQPG</sequence>
<dbReference type="InterPro" id="IPR029058">
    <property type="entry name" value="AB_hydrolase_fold"/>
</dbReference>
<proteinExistence type="predicted"/>
<dbReference type="SUPFAM" id="SSF53474">
    <property type="entry name" value="alpha/beta-Hydrolases"/>
    <property type="match status" value="1"/>
</dbReference>
<evidence type="ECO:0000313" key="3">
    <source>
        <dbReference type="Proteomes" id="UP001501057"/>
    </source>
</evidence>
<keyword evidence="3" id="KW-1185">Reference proteome</keyword>
<dbReference type="EMBL" id="BAAAME010000004">
    <property type="protein sequence ID" value="GAA1743738.1"/>
    <property type="molecule type" value="Genomic_DNA"/>
</dbReference>
<dbReference type="Proteomes" id="UP001501057">
    <property type="component" value="Unassembled WGS sequence"/>
</dbReference>
<protein>
    <recommendedName>
        <fullName evidence="4">Fungal lipase-like domain-containing protein</fullName>
    </recommendedName>
</protein>